<sequence length="50" mass="5567">MARPPGRHGPTPWYTWSDPLLDIVRPPGRHGPTPLVDIARPPGRHGPTPW</sequence>
<reference evidence="2" key="2">
    <citation type="submission" date="2020-11" db="EMBL/GenBank/DDBJ databases">
        <authorList>
            <person name="McCartney M.A."/>
            <person name="Auch B."/>
            <person name="Kono T."/>
            <person name="Mallez S."/>
            <person name="Becker A."/>
            <person name="Gohl D.M."/>
            <person name="Silverstein K.A.T."/>
            <person name="Koren S."/>
            <person name="Bechman K.B."/>
            <person name="Herman A."/>
            <person name="Abrahante J.E."/>
            <person name="Garbe J."/>
        </authorList>
    </citation>
    <scope>NUCLEOTIDE SEQUENCE</scope>
    <source>
        <strain evidence="2">Duluth1</strain>
        <tissue evidence="2">Whole animal</tissue>
    </source>
</reference>
<evidence type="ECO:0000256" key="1">
    <source>
        <dbReference type="SAM" id="MobiDB-lite"/>
    </source>
</evidence>
<dbReference type="EMBL" id="JAIWYP010000002">
    <property type="protein sequence ID" value="KAH3866770.1"/>
    <property type="molecule type" value="Genomic_DNA"/>
</dbReference>
<keyword evidence="3" id="KW-1185">Reference proteome</keyword>
<proteinExistence type="predicted"/>
<reference evidence="2" key="1">
    <citation type="journal article" date="2019" name="bioRxiv">
        <title>The Genome of the Zebra Mussel, Dreissena polymorpha: A Resource for Invasive Species Research.</title>
        <authorList>
            <person name="McCartney M.A."/>
            <person name="Auch B."/>
            <person name="Kono T."/>
            <person name="Mallez S."/>
            <person name="Zhang Y."/>
            <person name="Obille A."/>
            <person name="Becker A."/>
            <person name="Abrahante J.E."/>
            <person name="Garbe J."/>
            <person name="Badalamenti J.P."/>
            <person name="Herman A."/>
            <person name="Mangelson H."/>
            <person name="Liachko I."/>
            <person name="Sullivan S."/>
            <person name="Sone E.D."/>
            <person name="Koren S."/>
            <person name="Silverstein K.A.T."/>
            <person name="Beckman K.B."/>
            <person name="Gohl D.M."/>
        </authorList>
    </citation>
    <scope>NUCLEOTIDE SEQUENCE</scope>
    <source>
        <strain evidence="2">Duluth1</strain>
        <tissue evidence="2">Whole animal</tissue>
    </source>
</reference>
<gene>
    <name evidence="2" type="ORF">DPMN_029869</name>
</gene>
<name>A0A9D4LYZ0_DREPO</name>
<accession>A0A9D4LYZ0</accession>
<feature type="region of interest" description="Disordered" evidence="1">
    <location>
        <begin position="25"/>
        <end position="50"/>
    </location>
</feature>
<dbReference type="Proteomes" id="UP000828390">
    <property type="component" value="Unassembled WGS sequence"/>
</dbReference>
<organism evidence="2 3">
    <name type="scientific">Dreissena polymorpha</name>
    <name type="common">Zebra mussel</name>
    <name type="synonym">Mytilus polymorpha</name>
    <dbReference type="NCBI Taxonomy" id="45954"/>
    <lineage>
        <taxon>Eukaryota</taxon>
        <taxon>Metazoa</taxon>
        <taxon>Spiralia</taxon>
        <taxon>Lophotrochozoa</taxon>
        <taxon>Mollusca</taxon>
        <taxon>Bivalvia</taxon>
        <taxon>Autobranchia</taxon>
        <taxon>Heteroconchia</taxon>
        <taxon>Euheterodonta</taxon>
        <taxon>Imparidentia</taxon>
        <taxon>Neoheterodontei</taxon>
        <taxon>Myida</taxon>
        <taxon>Dreissenoidea</taxon>
        <taxon>Dreissenidae</taxon>
        <taxon>Dreissena</taxon>
    </lineage>
</organism>
<comment type="caution">
    <text evidence="2">The sequence shown here is derived from an EMBL/GenBank/DDBJ whole genome shotgun (WGS) entry which is preliminary data.</text>
</comment>
<evidence type="ECO:0000313" key="2">
    <source>
        <dbReference type="EMBL" id="KAH3866770.1"/>
    </source>
</evidence>
<evidence type="ECO:0000313" key="3">
    <source>
        <dbReference type="Proteomes" id="UP000828390"/>
    </source>
</evidence>
<dbReference type="AlphaFoldDB" id="A0A9D4LYZ0"/>
<protein>
    <submittedName>
        <fullName evidence="2">Uncharacterized protein</fullName>
    </submittedName>
</protein>